<dbReference type="Pfam" id="PF22938">
    <property type="entry name" value="Integrase_p58_C"/>
    <property type="match status" value="1"/>
</dbReference>
<reference evidence="3" key="1">
    <citation type="submission" date="2020-08" db="EMBL/GenBank/DDBJ databases">
        <title>Multicomponent nature underlies the extraordinary mechanical properties of spider dragline silk.</title>
        <authorList>
            <person name="Kono N."/>
            <person name="Nakamura H."/>
            <person name="Mori M."/>
            <person name="Yoshida Y."/>
            <person name="Ohtoshi R."/>
            <person name="Malay A.D."/>
            <person name="Moran D.A.P."/>
            <person name="Tomita M."/>
            <person name="Numata K."/>
            <person name="Arakawa K."/>
        </authorList>
    </citation>
    <scope>NUCLEOTIDE SEQUENCE</scope>
</reference>
<evidence type="ECO:0000256" key="1">
    <source>
        <dbReference type="SAM" id="MobiDB-lite"/>
    </source>
</evidence>
<feature type="region of interest" description="Disordered" evidence="1">
    <location>
        <begin position="222"/>
        <end position="273"/>
    </location>
</feature>
<dbReference type="InterPro" id="IPR036397">
    <property type="entry name" value="RNaseH_sf"/>
</dbReference>
<feature type="compositionally biased region" description="Polar residues" evidence="1">
    <location>
        <begin position="230"/>
        <end position="241"/>
    </location>
</feature>
<dbReference type="PROSITE" id="PS50994">
    <property type="entry name" value="INTEGRASE"/>
    <property type="match status" value="1"/>
</dbReference>
<comment type="caution">
    <text evidence="3">The sequence shown here is derived from an EMBL/GenBank/DDBJ whole genome shotgun (WGS) entry which is preliminary data.</text>
</comment>
<dbReference type="EMBL" id="BMAV01007028">
    <property type="protein sequence ID" value="GFY49446.1"/>
    <property type="molecule type" value="Genomic_DNA"/>
</dbReference>
<keyword evidence="4" id="KW-1185">Reference proteome</keyword>
<sequence length="273" mass="31467">MDYRLHGLLISFRDHKSSTAEAEEVAKFITEEIVLKHGAHRTILTDRGKVFESKLVTELGQLCSSKHRKTTGYHPLSNGLTKRFKKTLADMLSMYVDVEQTNQDEILPFVTFAYNTAKQETSYTPFYLLHGREAETTLDTVFPYIADGSEDDYVSRLITRAKVGLSEKLLKRYFGPDRVVRKLSDVTYEVEELESSPRRRKSTQVVHVLRMKKYYTPEQERILTNDTKKLPSNSPATYNTGTDKRDTPLDSPGEIVPYRGPMTRFRTRDVKEL</sequence>
<dbReference type="PANTHER" id="PTHR37984">
    <property type="entry name" value="PROTEIN CBG26694"/>
    <property type="match status" value="1"/>
</dbReference>
<feature type="domain" description="Integrase catalytic" evidence="2">
    <location>
        <begin position="1"/>
        <end position="133"/>
    </location>
</feature>
<name>A0A8X6XAV3_9ARAC</name>
<dbReference type="AlphaFoldDB" id="A0A8X6XAV3"/>
<dbReference type="SUPFAM" id="SSF53098">
    <property type="entry name" value="Ribonuclease H-like"/>
    <property type="match status" value="1"/>
</dbReference>
<proteinExistence type="predicted"/>
<dbReference type="InterPro" id="IPR012337">
    <property type="entry name" value="RNaseH-like_sf"/>
</dbReference>
<organism evidence="3 4">
    <name type="scientific">Trichonephila inaurata madagascariensis</name>
    <dbReference type="NCBI Taxonomy" id="2747483"/>
    <lineage>
        <taxon>Eukaryota</taxon>
        <taxon>Metazoa</taxon>
        <taxon>Ecdysozoa</taxon>
        <taxon>Arthropoda</taxon>
        <taxon>Chelicerata</taxon>
        <taxon>Arachnida</taxon>
        <taxon>Araneae</taxon>
        <taxon>Araneomorphae</taxon>
        <taxon>Entelegynae</taxon>
        <taxon>Araneoidea</taxon>
        <taxon>Nephilidae</taxon>
        <taxon>Trichonephila</taxon>
        <taxon>Trichonephila inaurata</taxon>
    </lineage>
</organism>
<evidence type="ECO:0000313" key="3">
    <source>
        <dbReference type="EMBL" id="GFY49446.1"/>
    </source>
</evidence>
<accession>A0A8X6XAV3</accession>
<dbReference type="InterPro" id="IPR054465">
    <property type="entry name" value="Integrase_p58-like_C"/>
</dbReference>
<dbReference type="Proteomes" id="UP000886998">
    <property type="component" value="Unassembled WGS sequence"/>
</dbReference>
<dbReference type="GO" id="GO:0003676">
    <property type="term" value="F:nucleic acid binding"/>
    <property type="evidence" value="ECO:0007669"/>
    <property type="project" value="InterPro"/>
</dbReference>
<dbReference type="GO" id="GO:0015074">
    <property type="term" value="P:DNA integration"/>
    <property type="evidence" value="ECO:0007669"/>
    <property type="project" value="InterPro"/>
</dbReference>
<dbReference type="PANTHER" id="PTHR37984:SF5">
    <property type="entry name" value="PROTEIN NYNRIN-LIKE"/>
    <property type="match status" value="1"/>
</dbReference>
<gene>
    <name evidence="3" type="primary">TY3B-I_1257</name>
    <name evidence="3" type="ORF">TNIN_166221</name>
</gene>
<dbReference type="InterPro" id="IPR050951">
    <property type="entry name" value="Retrovirus_Pol_polyprotein"/>
</dbReference>
<dbReference type="OrthoDB" id="6428870at2759"/>
<evidence type="ECO:0000259" key="2">
    <source>
        <dbReference type="PROSITE" id="PS50994"/>
    </source>
</evidence>
<evidence type="ECO:0000313" key="4">
    <source>
        <dbReference type="Proteomes" id="UP000886998"/>
    </source>
</evidence>
<protein>
    <submittedName>
        <fullName evidence="3">Transposon Ty3-I Gag-Pol polyprotein</fullName>
    </submittedName>
</protein>
<dbReference type="Gene3D" id="3.30.420.10">
    <property type="entry name" value="Ribonuclease H-like superfamily/Ribonuclease H"/>
    <property type="match status" value="1"/>
</dbReference>
<dbReference type="InterPro" id="IPR001584">
    <property type="entry name" value="Integrase_cat-core"/>
</dbReference>